<evidence type="ECO:0000313" key="2">
    <source>
        <dbReference type="Proteomes" id="UP001607221"/>
    </source>
</evidence>
<accession>A0ABW7JEV5</accession>
<comment type="caution">
    <text evidence="1">The sequence shown here is derived from an EMBL/GenBank/DDBJ whole genome shotgun (WGS) entry which is preliminary data.</text>
</comment>
<dbReference type="EMBL" id="JBIHSE010000004">
    <property type="protein sequence ID" value="MFH0274917.1"/>
    <property type="molecule type" value="Genomic_DNA"/>
</dbReference>
<evidence type="ECO:0000313" key="1">
    <source>
        <dbReference type="EMBL" id="MFH0274917.1"/>
    </source>
</evidence>
<evidence type="ECO:0008006" key="3">
    <source>
        <dbReference type="Google" id="ProtNLM"/>
    </source>
</evidence>
<dbReference type="RefSeq" id="WP_394633220.1">
    <property type="nucleotide sequence ID" value="NZ_JBIHSE010000004.1"/>
</dbReference>
<proteinExistence type="predicted"/>
<protein>
    <recommendedName>
        <fullName evidence="3">ArsR family transcriptional regulator</fullName>
    </recommendedName>
</protein>
<reference evidence="1 2" key="1">
    <citation type="submission" date="2024-10" db="EMBL/GenBank/DDBJ databases">
        <authorList>
            <person name="Yibar A."/>
            <person name="Saticioglu I.B."/>
            <person name="Duman M."/>
            <person name="Ajmi N."/>
            <person name="Gurler F."/>
            <person name="Ay H."/>
            <person name="Onuk E."/>
            <person name="Guler S."/>
            <person name="Romalde J.L."/>
        </authorList>
    </citation>
    <scope>NUCLEOTIDE SEQUENCE [LARGE SCALE GENOMIC DNA]</scope>
    <source>
        <strain evidence="1 2">1-TCBS-A</strain>
    </source>
</reference>
<organism evidence="1 2">
    <name type="scientific">Vibrio jasicida</name>
    <dbReference type="NCBI Taxonomy" id="766224"/>
    <lineage>
        <taxon>Bacteria</taxon>
        <taxon>Pseudomonadati</taxon>
        <taxon>Pseudomonadota</taxon>
        <taxon>Gammaproteobacteria</taxon>
        <taxon>Vibrionales</taxon>
        <taxon>Vibrionaceae</taxon>
        <taxon>Vibrio</taxon>
    </lineage>
</organism>
<keyword evidence="2" id="KW-1185">Reference proteome</keyword>
<dbReference type="Proteomes" id="UP001607221">
    <property type="component" value="Unassembled WGS sequence"/>
</dbReference>
<name>A0ABW7JEV5_9VIBR</name>
<gene>
    <name evidence="1" type="ORF">ACGRHZ_26950</name>
</gene>
<sequence>MTNLMLCITDNLDLKTFTFCTAGTIAQYADKVGVDKSTVSRHLHDLIELGELEEAFPGKASSNDPKAGLVRKPNLVDDNGQVIPNTGVYLPRVLRVTNKFFERRCAQGLVDEIFEAHQKALEKSKLTLKEALLEVRDRVYGYAFKKHTERLSLKLGFRSSAALKRCKTRDEAIAMIISQIKREYNVAEFQAMSEADLNYLVLRRLKASGWTEAPPG</sequence>